<feature type="region of interest" description="Disordered" evidence="2">
    <location>
        <begin position="244"/>
        <end position="271"/>
    </location>
</feature>
<keyword evidence="1" id="KW-0143">Chaperone</keyword>
<keyword evidence="6" id="KW-1185">Reference proteome</keyword>
<reference evidence="5 6" key="1">
    <citation type="submission" date="2024-04" db="EMBL/GenBank/DDBJ databases">
        <title>Genome assembly C_amara_ONT_v2.</title>
        <authorList>
            <person name="Yant L."/>
            <person name="Moore C."/>
            <person name="Slenker M."/>
        </authorList>
    </citation>
    <scope>NUCLEOTIDE SEQUENCE [LARGE SCALE GENOMIC DNA]</scope>
    <source>
        <tissue evidence="5">Leaf</tissue>
    </source>
</reference>
<dbReference type="PROSITE" id="PS50053">
    <property type="entry name" value="UBIQUITIN_2"/>
    <property type="match status" value="1"/>
</dbReference>
<dbReference type="GO" id="GO:0005737">
    <property type="term" value="C:cytoplasm"/>
    <property type="evidence" value="ECO:0007669"/>
    <property type="project" value="UniProtKB-ARBA"/>
</dbReference>
<dbReference type="PANTHER" id="PTHR12329">
    <property type="entry name" value="BCL2-ASSOCIATED ATHANOGENE"/>
    <property type="match status" value="1"/>
</dbReference>
<organism evidence="5 6">
    <name type="scientific">Cardamine amara subsp. amara</name>
    <dbReference type="NCBI Taxonomy" id="228776"/>
    <lineage>
        <taxon>Eukaryota</taxon>
        <taxon>Viridiplantae</taxon>
        <taxon>Streptophyta</taxon>
        <taxon>Embryophyta</taxon>
        <taxon>Tracheophyta</taxon>
        <taxon>Spermatophyta</taxon>
        <taxon>Magnoliopsida</taxon>
        <taxon>eudicotyledons</taxon>
        <taxon>Gunneridae</taxon>
        <taxon>Pentapetalae</taxon>
        <taxon>rosids</taxon>
        <taxon>malvids</taxon>
        <taxon>Brassicales</taxon>
        <taxon>Brassicaceae</taxon>
        <taxon>Cardamineae</taxon>
        <taxon>Cardamine</taxon>
    </lineage>
</organism>
<dbReference type="Gene3D" id="1.20.58.120">
    <property type="entry name" value="BAG domain"/>
    <property type="match status" value="1"/>
</dbReference>
<dbReference type="InterPro" id="IPR029071">
    <property type="entry name" value="Ubiquitin-like_domsf"/>
</dbReference>
<dbReference type="InterPro" id="IPR036533">
    <property type="entry name" value="BAG_dom_sf"/>
</dbReference>
<dbReference type="SUPFAM" id="SSF54236">
    <property type="entry name" value="Ubiquitin-like"/>
    <property type="match status" value="1"/>
</dbReference>
<accession>A0ABD0ZZN1</accession>
<evidence type="ECO:0000259" key="3">
    <source>
        <dbReference type="PROSITE" id="PS50053"/>
    </source>
</evidence>
<name>A0ABD0ZZN1_CARAN</name>
<evidence type="ECO:0000256" key="2">
    <source>
        <dbReference type="SAM" id="MobiDB-lite"/>
    </source>
</evidence>
<evidence type="ECO:0000313" key="5">
    <source>
        <dbReference type="EMBL" id="KAL1199793.1"/>
    </source>
</evidence>
<dbReference type="InterPro" id="IPR000626">
    <property type="entry name" value="Ubiquitin-like_dom"/>
</dbReference>
<dbReference type="Proteomes" id="UP001558713">
    <property type="component" value="Unassembled WGS sequence"/>
</dbReference>
<dbReference type="InterPro" id="IPR003103">
    <property type="entry name" value="BAG_domain"/>
</dbReference>
<dbReference type="Pfam" id="PF02179">
    <property type="entry name" value="BAG"/>
    <property type="match status" value="1"/>
</dbReference>
<dbReference type="SMART" id="SM00264">
    <property type="entry name" value="BAG"/>
    <property type="match status" value="1"/>
</dbReference>
<protein>
    <submittedName>
        <fullName evidence="5">BAG family molecular chaperone regulator 4</fullName>
    </submittedName>
</protein>
<gene>
    <name evidence="5" type="ORF">V5N11_013056</name>
</gene>
<dbReference type="CDD" id="cd17054">
    <property type="entry name" value="Ubl_AtBAG1_like"/>
    <property type="match status" value="1"/>
</dbReference>
<feature type="domain" description="Ubiquitin-like" evidence="3">
    <location>
        <begin position="46"/>
        <end position="116"/>
    </location>
</feature>
<comment type="caution">
    <text evidence="5">The sequence shown here is derived from an EMBL/GenBank/DDBJ whole genome shotgun (WGS) entry which is preliminary data.</text>
</comment>
<feature type="domain" description="BAG" evidence="4">
    <location>
        <begin position="140"/>
        <end position="221"/>
    </location>
</feature>
<dbReference type="AlphaFoldDB" id="A0ABD0ZZN1"/>
<sequence length="271" mass="29440">MMHTSTDDSEWEVRPGGMLVQRRDDAAAATDQPLQDPDSASAVFAQTIRITVSHGSSHHDLHVSAHATFGDVKKALVQKTGLEASELKILFRGLEKDDAEQLQAAGVKDASKIVLVEDPIDKRVEQVEQPPVVTEEMAKAIAAVIAVSGEVEKLSDRVVALEVAVNGGTKVAVEEFDMTAELLMRQLLKLDGIVAEGEARLQRKAEVRRVQKLQEIVDKLKARCSNPFVDQSKAAAVSTEWESFENGVGSLNPPPPASPSANVTQDWEKFD</sequence>
<dbReference type="Gene3D" id="3.10.20.90">
    <property type="entry name" value="Phosphatidylinositol 3-kinase Catalytic Subunit, Chain A, domain 1"/>
    <property type="match status" value="1"/>
</dbReference>
<evidence type="ECO:0000313" key="6">
    <source>
        <dbReference type="Proteomes" id="UP001558713"/>
    </source>
</evidence>
<proteinExistence type="predicted"/>
<dbReference type="InterPro" id="IPR039773">
    <property type="entry name" value="BAG_chaperone_regulator"/>
</dbReference>
<dbReference type="SUPFAM" id="SSF63491">
    <property type="entry name" value="BAG domain"/>
    <property type="match status" value="1"/>
</dbReference>
<dbReference type="PROSITE" id="PS51035">
    <property type="entry name" value="BAG"/>
    <property type="match status" value="1"/>
</dbReference>
<evidence type="ECO:0000259" key="4">
    <source>
        <dbReference type="PROSITE" id="PS51035"/>
    </source>
</evidence>
<dbReference type="EMBL" id="JBANAX010000637">
    <property type="protein sequence ID" value="KAL1199793.1"/>
    <property type="molecule type" value="Genomic_DNA"/>
</dbReference>
<dbReference type="Pfam" id="PF00240">
    <property type="entry name" value="ubiquitin"/>
    <property type="match status" value="1"/>
</dbReference>
<evidence type="ECO:0000256" key="1">
    <source>
        <dbReference type="ARBA" id="ARBA00023186"/>
    </source>
</evidence>
<dbReference type="PANTHER" id="PTHR12329:SF40">
    <property type="entry name" value="BAG FAMILY MOLECULAR CHAPERONE REGULATOR 4"/>
    <property type="match status" value="1"/>
</dbReference>